<protein>
    <submittedName>
        <fullName evidence="4">Nitronate monooxygenase</fullName>
    </submittedName>
</protein>
<keyword evidence="2" id="KW-0288">FMN</keyword>
<reference evidence="4 5" key="1">
    <citation type="submission" date="2018-07" db="EMBL/GenBank/DDBJ databases">
        <title>Genomic Encyclopedia of Type Strains, Phase IV (KMG-IV): sequencing the most valuable type-strain genomes for metagenomic binning, comparative biology and taxonomic classification.</title>
        <authorList>
            <person name="Goeker M."/>
        </authorList>
    </citation>
    <scope>NUCLEOTIDE SEQUENCE [LARGE SCALE GENOMIC DNA]</scope>
    <source>
        <strain evidence="4 5">DSM 44290</strain>
    </source>
</reference>
<evidence type="ECO:0000313" key="5">
    <source>
        <dbReference type="Proteomes" id="UP000254869"/>
    </source>
</evidence>
<accession>A0A370I694</accession>
<keyword evidence="3" id="KW-0560">Oxidoreductase</keyword>
<dbReference type="Pfam" id="PF03060">
    <property type="entry name" value="NMO"/>
    <property type="match status" value="2"/>
</dbReference>
<dbReference type="CDD" id="cd04730">
    <property type="entry name" value="NPD_like"/>
    <property type="match status" value="1"/>
</dbReference>
<dbReference type="Proteomes" id="UP000254869">
    <property type="component" value="Unassembled WGS sequence"/>
</dbReference>
<name>A0A370I694_9NOCA</name>
<dbReference type="EMBL" id="QQBC01000004">
    <property type="protein sequence ID" value="RDI66257.1"/>
    <property type="molecule type" value="Genomic_DNA"/>
</dbReference>
<dbReference type="STRING" id="1210086.GCA_001613105_04048"/>
<gene>
    <name evidence="4" type="ORF">DFR76_1043</name>
</gene>
<dbReference type="RefSeq" id="WP_067999802.1">
    <property type="nucleotide sequence ID" value="NZ_QQBC01000004.1"/>
</dbReference>
<sequence length="319" mass="33151">MALRTSFTNLMSIAHPIASAPMGGEAGGALAAAVSNGGGLGLIGAGRGDRDWLTREAGIARKSTANPWGIGFLVWAIDPDAVAFALEFQPAAIVLSFGDPQPFARRVHDSEAELILQVTDLDEARRAVDVGADIIVAQGSDAGGHCGEHGLGTMSFVTAVVDLAGSTPVLAAGGIGDGRGLAAALTLGAAGALIGTRFQATPEALVSAEIVKALLDADGEDTEVNRTLDIARGSAWPHRYPARTLRNEVLERWRDRDDELRSDTATLAEYIDAAARGDLSVAPVWAGQGVGLVTSVDSAEDIVRRIVDEAEQALDRITR</sequence>
<dbReference type="SUPFAM" id="SSF51412">
    <property type="entry name" value="Inosine monophosphate dehydrogenase (IMPDH)"/>
    <property type="match status" value="1"/>
</dbReference>
<dbReference type="InterPro" id="IPR013785">
    <property type="entry name" value="Aldolase_TIM"/>
</dbReference>
<keyword evidence="4" id="KW-0503">Monooxygenase</keyword>
<evidence type="ECO:0000256" key="2">
    <source>
        <dbReference type="ARBA" id="ARBA00022643"/>
    </source>
</evidence>
<keyword evidence="5" id="KW-1185">Reference proteome</keyword>
<keyword evidence="1" id="KW-0285">Flavoprotein</keyword>
<dbReference type="GO" id="GO:0018580">
    <property type="term" value="F:nitronate monooxygenase activity"/>
    <property type="evidence" value="ECO:0007669"/>
    <property type="project" value="InterPro"/>
</dbReference>
<evidence type="ECO:0000313" key="4">
    <source>
        <dbReference type="EMBL" id="RDI66257.1"/>
    </source>
</evidence>
<dbReference type="AlphaFoldDB" id="A0A370I694"/>
<proteinExistence type="predicted"/>
<dbReference type="PANTHER" id="PTHR32332">
    <property type="entry name" value="2-NITROPROPANE DIOXYGENASE"/>
    <property type="match status" value="1"/>
</dbReference>
<evidence type="ECO:0000256" key="3">
    <source>
        <dbReference type="ARBA" id="ARBA00023002"/>
    </source>
</evidence>
<evidence type="ECO:0000256" key="1">
    <source>
        <dbReference type="ARBA" id="ARBA00022630"/>
    </source>
</evidence>
<organism evidence="4 5">
    <name type="scientific">Nocardia pseudobrasiliensis</name>
    <dbReference type="NCBI Taxonomy" id="45979"/>
    <lineage>
        <taxon>Bacteria</taxon>
        <taxon>Bacillati</taxon>
        <taxon>Actinomycetota</taxon>
        <taxon>Actinomycetes</taxon>
        <taxon>Mycobacteriales</taxon>
        <taxon>Nocardiaceae</taxon>
        <taxon>Nocardia</taxon>
    </lineage>
</organism>
<comment type="caution">
    <text evidence="4">The sequence shown here is derived from an EMBL/GenBank/DDBJ whole genome shotgun (WGS) entry which is preliminary data.</text>
</comment>
<dbReference type="PANTHER" id="PTHR32332:SF31">
    <property type="entry name" value="2-NITROPROPANE DIOXYGENASE FAMILY, PUTATIVE (AFU_ORTHOLOGUE AFUA_2G09850)-RELATED"/>
    <property type="match status" value="1"/>
</dbReference>
<dbReference type="InterPro" id="IPR004136">
    <property type="entry name" value="NMO"/>
</dbReference>
<dbReference type="Gene3D" id="3.20.20.70">
    <property type="entry name" value="Aldolase class I"/>
    <property type="match status" value="1"/>
</dbReference>